<gene>
    <name evidence="2" type="ORF">VNI00_003785</name>
</gene>
<sequence length="1398" mass="155340">MLASLSSGQVSTFDPQPPLPVSMKWYPHGPALATGEPKADTVTCRPNQHFFLQSVTFQVEDELFQIPDAVFPASETFQTVYPTVLDENTPVLLEGCTKAQFEAFLTVILQPCSHLFSAKHPCNHPLSLEVLLPALELATKWEFHDLSHDIAYQAGRLITSPVQMIVLGRQYTVLSWYHPGLKKLVASDDDITLEEAETIGFPFALRVYHARARYARTMRDRLPEEDVAIMDEITKNMFADELSHFDVSPPDDAQMVGEIELEQTEVGQPDETDTETILVAATDDESFTVVTQQGQTDPDSEAHVDPEANAPDVVHLTIPGPESDEATHVTVNESECASGQTSSNTIVVADTTDSETETKRALLRAVVDPTWRSSPDMMSISRGDGCGKKKCKKFGVKCMRCYQAKAREKIGNPTAKTSFGQACLMHILREAGQPSSLEKTYAALSLRREIMFCECRNWISIDAKFGNLCPLHKDAPSTLASAQVNTVARRQNKEEMEVVTQEERASVGISSRCQYGVTVSVLARQNFNRQPTATSSRVFISVYHMSTYPKATGAESGIFRELYPAILERSTAIVLADCTKRHFEAFLTVILRPYSSLFASEHPCNRPLSLGTLLNALEISTKWGFHSLSRDIIDEAGGLINSAIQKVTLGQQYTILPWFKLGLEELVLDDTDITMEDSDTLGMALTLRVYHARARYGRSLAGINGLAVSDIVEDMFADDLALFDETDPHNYGDVDSNPETIVVTVADNEHDAGLIWPHTKTCIESTLTDSSPFVGNTRTEIDETPEQNFDEAPQVISAILDSTGTTRRSTTLLTIVPRRCCMTLCYDERCLECCRKKAKELQDVGKIPKAKTTLGQAYLNHLLRNYGLPSTDKYVDQFETLARMNSSVTATALAIGMMMLVAYRTVSARLLRHLHQLHTIHPRLSIKHTSESQESLFIQSSCFWRSHLLRPHGNCDSTSSESWHLPAPHHARCFNLKRPPNKMTRNLDILNETEDSVLDHKMKICTPNQHFYLRLSVFQVDDELFQIPENVFPASERFQELYPAILTANAPVVLQDSLDLATKWGFRQAATDISAQAGQFIASPVEKVALGSKYGVSSWYRPGLEDMVRTDEDITLDDAEKIGLAFTIRVYHARARYAREMRVIDLDGDGRSEGSIVTEIIELVFTDELAKYSPSAARLDVQPEHSGNSEGTQVVEREESELGTVFVSADESESNGGIISQVTSSAASPSSPEGTGISPSVQDSDVATEEESTSQPTPAPYINPASIEVQRIVIRAILDARFRTNVTILTKVPKVCYQVESRCGAEKRCRSCCIKEARRYDELGWMPQPKNAFGHVVLDMTVRNAGTEGEGFPTSSREVLRHVPKTCERREQQCGSSVRCVQCFSDKVEELVKHGKII</sequence>
<dbReference type="Proteomes" id="UP001383192">
    <property type="component" value="Unassembled WGS sequence"/>
</dbReference>
<evidence type="ECO:0000256" key="1">
    <source>
        <dbReference type="SAM" id="MobiDB-lite"/>
    </source>
</evidence>
<evidence type="ECO:0000313" key="3">
    <source>
        <dbReference type="Proteomes" id="UP001383192"/>
    </source>
</evidence>
<organism evidence="2 3">
    <name type="scientific">Paramarasmius palmivorus</name>
    <dbReference type="NCBI Taxonomy" id="297713"/>
    <lineage>
        <taxon>Eukaryota</taxon>
        <taxon>Fungi</taxon>
        <taxon>Dikarya</taxon>
        <taxon>Basidiomycota</taxon>
        <taxon>Agaricomycotina</taxon>
        <taxon>Agaricomycetes</taxon>
        <taxon>Agaricomycetidae</taxon>
        <taxon>Agaricales</taxon>
        <taxon>Marasmiineae</taxon>
        <taxon>Marasmiaceae</taxon>
        <taxon>Paramarasmius</taxon>
    </lineage>
</organism>
<feature type="region of interest" description="Disordered" evidence="1">
    <location>
        <begin position="1176"/>
        <end position="1199"/>
    </location>
</feature>
<dbReference type="EMBL" id="JAYKXP010000010">
    <property type="protein sequence ID" value="KAK7053166.1"/>
    <property type="molecule type" value="Genomic_DNA"/>
</dbReference>
<name>A0AAW0DMI9_9AGAR</name>
<evidence type="ECO:0000313" key="2">
    <source>
        <dbReference type="EMBL" id="KAK7053166.1"/>
    </source>
</evidence>
<feature type="region of interest" description="Disordered" evidence="1">
    <location>
        <begin position="1221"/>
        <end position="1262"/>
    </location>
</feature>
<reference evidence="2 3" key="1">
    <citation type="submission" date="2024-01" db="EMBL/GenBank/DDBJ databases">
        <title>A draft genome for a cacao thread blight-causing isolate of Paramarasmius palmivorus.</title>
        <authorList>
            <person name="Baruah I.K."/>
            <person name="Bukari Y."/>
            <person name="Amoako-Attah I."/>
            <person name="Meinhardt L.W."/>
            <person name="Bailey B.A."/>
            <person name="Cohen S.P."/>
        </authorList>
    </citation>
    <scope>NUCLEOTIDE SEQUENCE [LARGE SCALE GENOMIC DNA]</scope>
    <source>
        <strain evidence="2 3">GH-12</strain>
    </source>
</reference>
<protein>
    <submittedName>
        <fullName evidence="2">Uncharacterized protein</fullName>
    </submittedName>
</protein>
<keyword evidence="3" id="KW-1185">Reference proteome</keyword>
<accession>A0AAW0DMI9</accession>
<proteinExistence type="predicted"/>
<comment type="caution">
    <text evidence="2">The sequence shown here is derived from an EMBL/GenBank/DDBJ whole genome shotgun (WGS) entry which is preliminary data.</text>
</comment>